<evidence type="ECO:0000313" key="5">
    <source>
        <dbReference type="Proteomes" id="UP000595460"/>
    </source>
</evidence>
<keyword evidence="5" id="KW-1185">Reference proteome</keyword>
<evidence type="ECO:0000256" key="2">
    <source>
        <dbReference type="RuleBase" id="RU000363"/>
    </source>
</evidence>
<dbReference type="SUPFAM" id="SSF51735">
    <property type="entry name" value="NAD(P)-binding Rossmann-fold domains"/>
    <property type="match status" value="1"/>
</dbReference>
<dbReference type="PANTHER" id="PTHR43157">
    <property type="entry name" value="PHOSPHATIDYLINOSITOL-GLYCAN BIOSYNTHESIS CLASS F PROTEIN-RELATED"/>
    <property type="match status" value="1"/>
</dbReference>
<dbReference type="InterPro" id="IPR057326">
    <property type="entry name" value="KR_dom"/>
</dbReference>
<dbReference type="InterPro" id="IPR002347">
    <property type="entry name" value="SDR_fam"/>
</dbReference>
<comment type="similarity">
    <text evidence="2">Belongs to the short-chain dehydrogenases/reductases (SDR) family.</text>
</comment>
<dbReference type="EMBL" id="CP068047">
    <property type="protein sequence ID" value="QQR36835.1"/>
    <property type="molecule type" value="Genomic_DNA"/>
</dbReference>
<dbReference type="Pfam" id="PF00106">
    <property type="entry name" value="adh_short"/>
    <property type="match status" value="1"/>
</dbReference>
<dbReference type="PRINTS" id="PR00081">
    <property type="entry name" value="GDHRDH"/>
</dbReference>
<proteinExistence type="inferred from homology"/>
<dbReference type="RefSeq" id="WP_201659565.1">
    <property type="nucleotide sequence ID" value="NZ_CP068047.1"/>
</dbReference>
<evidence type="ECO:0000313" key="4">
    <source>
        <dbReference type="EMBL" id="QQR36835.1"/>
    </source>
</evidence>
<dbReference type="CDD" id="cd05327">
    <property type="entry name" value="retinol-DH_like_SDR_c_like"/>
    <property type="match status" value="1"/>
</dbReference>
<keyword evidence="1" id="KW-0560">Oxidoreductase</keyword>
<dbReference type="SMART" id="SM00822">
    <property type="entry name" value="PKS_KR"/>
    <property type="match status" value="1"/>
</dbReference>
<dbReference type="NCBIfam" id="NF004513">
    <property type="entry name" value="PRK05854.1"/>
    <property type="match status" value="1"/>
</dbReference>
<dbReference type="Proteomes" id="UP000595460">
    <property type="component" value="Chromosome"/>
</dbReference>
<reference evidence="4 5" key="1">
    <citation type="submission" date="2021-01" db="EMBL/GenBank/DDBJ databases">
        <title>Genome seq and assembly of Devosia sp. G19.</title>
        <authorList>
            <person name="Chhetri G."/>
        </authorList>
    </citation>
    <scope>NUCLEOTIDE SEQUENCE [LARGE SCALE GENOMIC DNA]</scope>
    <source>
        <strain evidence="4 5">G19</strain>
    </source>
</reference>
<dbReference type="PRINTS" id="PR00080">
    <property type="entry name" value="SDRFAMILY"/>
</dbReference>
<gene>
    <name evidence="4" type="ORF">JI749_04175</name>
</gene>
<dbReference type="InterPro" id="IPR036291">
    <property type="entry name" value="NAD(P)-bd_dom_sf"/>
</dbReference>
<dbReference type="Gene3D" id="3.40.50.720">
    <property type="entry name" value="NAD(P)-binding Rossmann-like Domain"/>
    <property type="match status" value="1"/>
</dbReference>
<name>A0ABX7C2E5_9HYPH</name>
<dbReference type="PANTHER" id="PTHR43157:SF31">
    <property type="entry name" value="PHOSPHATIDYLINOSITOL-GLYCAN BIOSYNTHESIS CLASS F PROTEIN"/>
    <property type="match status" value="1"/>
</dbReference>
<feature type="domain" description="Ketoreductase" evidence="3">
    <location>
        <begin position="14"/>
        <end position="155"/>
    </location>
</feature>
<dbReference type="NCBIfam" id="NF004846">
    <property type="entry name" value="PRK06197.1"/>
    <property type="match status" value="1"/>
</dbReference>
<sequence length="309" mass="32417">MAYSERDIPDLTGKTAVVTGATGGLGYETARMLAEHGAHVILAGRNAGKGADALAAIRASAPGARIAFEQVDLGSLASVAAFAGRLHAAGTPLDILVNNAGVMTPPRRQTTSDGFELQFGTNYLSHFALTARLMPLLTAAPAARVVSLSSVAARQGRIDLSDLQSETYRPMVAYSQSKLACLMFAFELQRRSEAHGWGIASTAAHPGIARTDLIVNGMGERSPAAFVRRYLSFVFAPVPQAALPTLFAATAPQAVPGGYYGPKGFQEIRGRVGVAATPPAALDTDMARRLWDISEELTGIRFPVAAVPA</sequence>
<organism evidence="4 5">
    <name type="scientific">Devosia oryziradicis</name>
    <dbReference type="NCBI Taxonomy" id="2801335"/>
    <lineage>
        <taxon>Bacteria</taxon>
        <taxon>Pseudomonadati</taxon>
        <taxon>Pseudomonadota</taxon>
        <taxon>Alphaproteobacteria</taxon>
        <taxon>Hyphomicrobiales</taxon>
        <taxon>Devosiaceae</taxon>
        <taxon>Devosia</taxon>
    </lineage>
</organism>
<accession>A0ABX7C2E5</accession>
<evidence type="ECO:0000259" key="3">
    <source>
        <dbReference type="SMART" id="SM00822"/>
    </source>
</evidence>
<protein>
    <submittedName>
        <fullName evidence="4">SDR family oxidoreductase</fullName>
    </submittedName>
</protein>
<evidence type="ECO:0000256" key="1">
    <source>
        <dbReference type="ARBA" id="ARBA00023002"/>
    </source>
</evidence>